<keyword evidence="2" id="KW-0479">Metal-binding</keyword>
<evidence type="ECO:0000256" key="5">
    <source>
        <dbReference type="ARBA" id="ARBA00023242"/>
    </source>
</evidence>
<dbReference type="InterPro" id="IPR013083">
    <property type="entry name" value="Znf_RING/FYVE/PHD"/>
</dbReference>
<feature type="region of interest" description="Disordered" evidence="6">
    <location>
        <begin position="177"/>
        <end position="317"/>
    </location>
</feature>
<evidence type="ECO:0000313" key="8">
    <source>
        <dbReference type="Ensembl" id="ENSPKIP00000031875.1"/>
    </source>
</evidence>
<proteinExistence type="predicted"/>
<feature type="compositionally biased region" description="Basic residues" evidence="6">
    <location>
        <begin position="209"/>
        <end position="224"/>
    </location>
</feature>
<dbReference type="InterPro" id="IPR011011">
    <property type="entry name" value="Znf_FYVE_PHD"/>
</dbReference>
<dbReference type="Gene3D" id="3.30.40.10">
    <property type="entry name" value="Zinc/RING finger domain, C3HC4 (zinc finger)"/>
    <property type="match status" value="1"/>
</dbReference>
<sequence>MYKSIIVHKIESRHVSIDEKRLKRNQRGALERSNRNHDRKRGSKGFAYRCPSNFAMKRRQHFCDFCHLSEENRKTGPLIKRNALVVHENCLLYSSGIYSKNTSDVDDLCGIDEQDVIKEIKRGRKLKCYKCKENGATIGCEVQKCKKSYHYLCALDDGAQPIEDIPNGVFRIFCSAHRPSPDKKGPGTSDAEELERGDQIEDSEEIPSKRTKMSTRNSRAKRRSGQLDSSDSSCSGGRQERPSEQGQVETDSEDGANPGQNVRKKNLTVAAEADNNSDDDLDCTQLDRNADADEPRPSTSGNQVTSNGKFNDTDSEQGSESLLLPIKITGVQSLCPSIPGCSHNTKVSSVESSFWAKCQEAGCIESVFSTFISSMKELSERMVSKQASKEDCILSFKVLKASGMLPDILAQIEQDINIKKGAPTRQVAHTSRSQPSLLKRIQLEILLLNNNKFIRREIPPEA</sequence>
<evidence type="ECO:0000256" key="6">
    <source>
        <dbReference type="SAM" id="MobiDB-lite"/>
    </source>
</evidence>
<keyword evidence="5" id="KW-0539">Nucleus</keyword>
<feature type="compositionally biased region" description="Polar residues" evidence="6">
    <location>
        <begin position="297"/>
        <end position="317"/>
    </location>
</feature>
<feature type="domain" description="PHD-type" evidence="7">
    <location>
        <begin position="60"/>
        <end position="178"/>
    </location>
</feature>
<dbReference type="GeneTree" id="ENSGT00950000182865"/>
<organism evidence="8 9">
    <name type="scientific">Paramormyrops kingsleyae</name>
    <dbReference type="NCBI Taxonomy" id="1676925"/>
    <lineage>
        <taxon>Eukaryota</taxon>
        <taxon>Metazoa</taxon>
        <taxon>Chordata</taxon>
        <taxon>Craniata</taxon>
        <taxon>Vertebrata</taxon>
        <taxon>Euteleostomi</taxon>
        <taxon>Actinopterygii</taxon>
        <taxon>Neopterygii</taxon>
        <taxon>Teleostei</taxon>
        <taxon>Osteoglossocephala</taxon>
        <taxon>Osteoglossomorpha</taxon>
        <taxon>Osteoglossiformes</taxon>
        <taxon>Mormyridae</taxon>
        <taxon>Paramormyrops</taxon>
    </lineage>
</organism>
<keyword evidence="3" id="KW-0863">Zinc-finger</keyword>
<dbReference type="InterPro" id="IPR001965">
    <property type="entry name" value="Znf_PHD"/>
</dbReference>
<reference evidence="8" key="1">
    <citation type="submission" date="2025-08" db="UniProtKB">
        <authorList>
            <consortium name="Ensembl"/>
        </authorList>
    </citation>
    <scope>IDENTIFICATION</scope>
</reference>
<dbReference type="PANTHER" id="PTHR12420:SF4">
    <property type="entry name" value="PHD FINGER PROTEIN 11"/>
    <property type="match status" value="1"/>
</dbReference>
<evidence type="ECO:0000256" key="3">
    <source>
        <dbReference type="ARBA" id="ARBA00022771"/>
    </source>
</evidence>
<protein>
    <recommendedName>
        <fullName evidence="7">PHD-type domain-containing protein</fullName>
    </recommendedName>
</protein>
<dbReference type="Pfam" id="PF13771">
    <property type="entry name" value="zf-HC5HC2H"/>
    <property type="match status" value="1"/>
</dbReference>
<dbReference type="GO" id="GO:0005634">
    <property type="term" value="C:nucleus"/>
    <property type="evidence" value="ECO:0007669"/>
    <property type="project" value="UniProtKB-SubCell"/>
</dbReference>
<evidence type="ECO:0000259" key="7">
    <source>
        <dbReference type="PROSITE" id="PS51805"/>
    </source>
</evidence>
<dbReference type="Ensembl" id="ENSPKIT00000012731.1">
    <property type="protein sequence ID" value="ENSPKIP00000031875.1"/>
    <property type="gene ID" value="ENSPKIG00000012180.1"/>
</dbReference>
<dbReference type="InterPro" id="IPR051188">
    <property type="entry name" value="PHD-type_Zinc_Finger"/>
</dbReference>
<dbReference type="SUPFAM" id="SSF57903">
    <property type="entry name" value="FYVE/PHD zinc finger"/>
    <property type="match status" value="1"/>
</dbReference>
<dbReference type="SMART" id="SM00249">
    <property type="entry name" value="PHD"/>
    <property type="match status" value="1"/>
</dbReference>
<dbReference type="AlphaFoldDB" id="A0A3B3SNJ1"/>
<dbReference type="STRING" id="1676925.ENSPKIP00000031875"/>
<evidence type="ECO:0000256" key="2">
    <source>
        <dbReference type="ARBA" id="ARBA00022723"/>
    </source>
</evidence>
<dbReference type="PANTHER" id="PTHR12420">
    <property type="entry name" value="PHD FINGER PROTEIN"/>
    <property type="match status" value="1"/>
</dbReference>
<comment type="subcellular location">
    <subcellularLocation>
        <location evidence="1">Nucleus</location>
    </subcellularLocation>
</comment>
<evidence type="ECO:0000256" key="1">
    <source>
        <dbReference type="ARBA" id="ARBA00004123"/>
    </source>
</evidence>
<reference evidence="8" key="2">
    <citation type="submission" date="2025-09" db="UniProtKB">
        <authorList>
            <consortium name="Ensembl"/>
        </authorList>
    </citation>
    <scope>IDENTIFICATION</scope>
</reference>
<keyword evidence="4" id="KW-0862">Zinc</keyword>
<keyword evidence="9" id="KW-1185">Reference proteome</keyword>
<feature type="compositionally biased region" description="Low complexity" evidence="6">
    <location>
        <begin position="226"/>
        <end position="237"/>
    </location>
</feature>
<dbReference type="PROSITE" id="PS51805">
    <property type="entry name" value="EPHD"/>
    <property type="match status" value="1"/>
</dbReference>
<dbReference type="GO" id="GO:0008270">
    <property type="term" value="F:zinc ion binding"/>
    <property type="evidence" value="ECO:0007669"/>
    <property type="project" value="UniProtKB-KW"/>
</dbReference>
<dbReference type="Proteomes" id="UP000261540">
    <property type="component" value="Unplaced"/>
</dbReference>
<name>A0A3B3SNJ1_9TELE</name>
<evidence type="ECO:0000256" key="4">
    <source>
        <dbReference type="ARBA" id="ARBA00022833"/>
    </source>
</evidence>
<dbReference type="InterPro" id="IPR034732">
    <property type="entry name" value="EPHD"/>
</dbReference>
<accession>A0A3B3SNJ1</accession>
<evidence type="ECO:0000313" key="9">
    <source>
        <dbReference type="Proteomes" id="UP000261540"/>
    </source>
</evidence>